<dbReference type="Gene3D" id="3.40.50.720">
    <property type="entry name" value="NAD(P)-binding Rossmann-like Domain"/>
    <property type="match status" value="1"/>
</dbReference>
<organism evidence="2 3">
    <name type="scientific">Fusarium sarcochroum</name>
    <dbReference type="NCBI Taxonomy" id="1208366"/>
    <lineage>
        <taxon>Eukaryota</taxon>
        <taxon>Fungi</taxon>
        <taxon>Dikarya</taxon>
        <taxon>Ascomycota</taxon>
        <taxon>Pezizomycotina</taxon>
        <taxon>Sordariomycetes</taxon>
        <taxon>Hypocreomycetidae</taxon>
        <taxon>Hypocreales</taxon>
        <taxon>Nectriaceae</taxon>
        <taxon>Fusarium</taxon>
        <taxon>Fusarium lateritium species complex</taxon>
    </lineage>
</organism>
<comment type="caution">
    <text evidence="2">The sequence shown here is derived from an EMBL/GenBank/DDBJ whole genome shotgun (WGS) entry which is preliminary data.</text>
</comment>
<dbReference type="GO" id="GO:0004029">
    <property type="term" value="F:aldehyde dehydrogenase (NAD+) activity"/>
    <property type="evidence" value="ECO:0007669"/>
    <property type="project" value="TreeGrafter"/>
</dbReference>
<dbReference type="InterPro" id="IPR001509">
    <property type="entry name" value="Epimerase_deHydtase"/>
</dbReference>
<name>A0A8H4X0F2_9HYPO</name>
<dbReference type="PANTHER" id="PTHR48079:SF6">
    <property type="entry name" value="NAD(P)-BINDING DOMAIN-CONTAINING PROTEIN-RELATED"/>
    <property type="match status" value="1"/>
</dbReference>
<dbReference type="InterPro" id="IPR036291">
    <property type="entry name" value="NAD(P)-bd_dom_sf"/>
</dbReference>
<evidence type="ECO:0000313" key="3">
    <source>
        <dbReference type="Proteomes" id="UP000622797"/>
    </source>
</evidence>
<dbReference type="Proteomes" id="UP000622797">
    <property type="component" value="Unassembled WGS sequence"/>
</dbReference>
<evidence type="ECO:0000313" key="2">
    <source>
        <dbReference type="EMBL" id="KAF4956401.1"/>
    </source>
</evidence>
<dbReference type="PANTHER" id="PTHR48079">
    <property type="entry name" value="PROTEIN YEEZ"/>
    <property type="match status" value="1"/>
</dbReference>
<reference evidence="2" key="2">
    <citation type="submission" date="2020-05" db="EMBL/GenBank/DDBJ databases">
        <authorList>
            <person name="Kim H.-S."/>
            <person name="Proctor R.H."/>
            <person name="Brown D.W."/>
        </authorList>
    </citation>
    <scope>NUCLEOTIDE SEQUENCE</scope>
    <source>
        <strain evidence="2">NRRL 20472</strain>
    </source>
</reference>
<dbReference type="InterPro" id="IPR051783">
    <property type="entry name" value="NAD(P)-dependent_oxidoreduct"/>
</dbReference>
<dbReference type="AlphaFoldDB" id="A0A8H4X0F2"/>
<protein>
    <recommendedName>
        <fullName evidence="1">NAD-dependent epimerase/dehydratase domain-containing protein</fullName>
    </recommendedName>
</protein>
<dbReference type="OrthoDB" id="4464973at2759"/>
<proteinExistence type="predicted"/>
<dbReference type="GO" id="GO:0005737">
    <property type="term" value="C:cytoplasm"/>
    <property type="evidence" value="ECO:0007669"/>
    <property type="project" value="TreeGrafter"/>
</dbReference>
<accession>A0A8H4X0F2</accession>
<dbReference type="Pfam" id="PF01370">
    <property type="entry name" value="Epimerase"/>
    <property type="match status" value="1"/>
</dbReference>
<feature type="domain" description="NAD-dependent epimerase/dehydratase" evidence="1">
    <location>
        <begin position="3"/>
        <end position="164"/>
    </location>
</feature>
<gene>
    <name evidence="2" type="ORF">FSARC_11604</name>
</gene>
<keyword evidence="3" id="KW-1185">Reference proteome</keyword>
<dbReference type="SUPFAM" id="SSF51735">
    <property type="entry name" value="NAD(P)-binding Rossmann-fold domains"/>
    <property type="match status" value="1"/>
</dbReference>
<evidence type="ECO:0000259" key="1">
    <source>
        <dbReference type="Pfam" id="PF01370"/>
    </source>
</evidence>
<reference evidence="2" key="1">
    <citation type="journal article" date="2020" name="BMC Genomics">
        <title>Correction to: Identification and distribution of gene clusters required for synthesis of sphingolipid metabolism inhibitors in diverse species of the filamentous fungus Fusarium.</title>
        <authorList>
            <person name="Kim H.S."/>
            <person name="Lohmar J.M."/>
            <person name="Busman M."/>
            <person name="Brown D.W."/>
            <person name="Naumann T.A."/>
            <person name="Divon H.H."/>
            <person name="Lysoe E."/>
            <person name="Uhlig S."/>
            <person name="Proctor R.H."/>
        </authorList>
    </citation>
    <scope>NUCLEOTIDE SEQUENCE</scope>
    <source>
        <strain evidence="2">NRRL 20472</strain>
    </source>
</reference>
<sequence>MNILVVGGTGMIGGHAALYLQSKGHQVTIAGRRHPDSVPLLAALPFIKADYLKQDLTRDQLSTFDAIVFTAGADARHVPTGVDPGTYLLEANGTAVPNFAALARSAGVKYFVHIGSVYPHILSDLVENNAYIRSRKLAAEGVANLSTSTFKATSLDPPFVVGTVPGMDVPFFQAYVQYAEGKFPIPPSAPRGGLNFISAQSLSEAISGALMNADEVAGRTILVGDENLTYAQYFDKFFQEVGHKEGTVGAKDGEHPMLPRSALFAGDQVMTYETDPKDVRILGNFRRNDIDRTIKEIVEQYRSS</sequence>
<dbReference type="EMBL" id="JABEXW010000756">
    <property type="protein sequence ID" value="KAF4956401.1"/>
    <property type="molecule type" value="Genomic_DNA"/>
</dbReference>